<dbReference type="AlphaFoldDB" id="A0A973W658"/>
<dbReference type="InterPro" id="IPR043128">
    <property type="entry name" value="Rev_trsase/Diguanyl_cyclase"/>
</dbReference>
<comment type="similarity">
    <text evidence="1">Belongs to the bacterial reverse transcriptase family.</text>
</comment>
<dbReference type="Gene3D" id="3.30.70.270">
    <property type="match status" value="1"/>
</dbReference>
<protein>
    <recommendedName>
        <fullName evidence="2">Reverse transcriptase domain-containing protein</fullName>
    </recommendedName>
</protein>
<proteinExistence type="inferred from homology"/>
<dbReference type="Pfam" id="PF00078">
    <property type="entry name" value="RVT_1"/>
    <property type="match status" value="1"/>
</dbReference>
<evidence type="ECO:0000256" key="1">
    <source>
        <dbReference type="ARBA" id="ARBA00034120"/>
    </source>
</evidence>
<evidence type="ECO:0000259" key="2">
    <source>
        <dbReference type="PROSITE" id="PS50878"/>
    </source>
</evidence>
<dbReference type="PANTHER" id="PTHR34047:SF8">
    <property type="entry name" value="PROTEIN YKFC"/>
    <property type="match status" value="1"/>
</dbReference>
<dbReference type="SUPFAM" id="SSF56672">
    <property type="entry name" value="DNA/RNA polymerases"/>
    <property type="match status" value="1"/>
</dbReference>
<dbReference type="PANTHER" id="PTHR34047">
    <property type="entry name" value="NUCLEAR INTRON MATURASE 1, MITOCHONDRIAL-RELATED"/>
    <property type="match status" value="1"/>
</dbReference>
<dbReference type="EMBL" id="JAAOLE020000001">
    <property type="protein sequence ID" value="NVI48292.1"/>
    <property type="molecule type" value="Genomic_DNA"/>
</dbReference>
<comment type="caution">
    <text evidence="3">The sequence shown here is derived from an EMBL/GenBank/DDBJ whole genome shotgun (WGS) entry which is preliminary data.</text>
</comment>
<dbReference type="PROSITE" id="PS50878">
    <property type="entry name" value="RT_POL"/>
    <property type="match status" value="1"/>
</dbReference>
<organism evidence="3">
    <name type="scientific">Bradyrhizobium septentrionale</name>
    <dbReference type="NCBI Taxonomy" id="1404411"/>
    <lineage>
        <taxon>Bacteria</taxon>
        <taxon>Pseudomonadati</taxon>
        <taxon>Pseudomonadota</taxon>
        <taxon>Alphaproteobacteria</taxon>
        <taxon>Hyphomicrobiales</taxon>
        <taxon>Nitrobacteraceae</taxon>
        <taxon>Bradyrhizobium</taxon>
    </lineage>
</organism>
<feature type="domain" description="Reverse transcriptase" evidence="2">
    <location>
        <begin position="1"/>
        <end position="199"/>
    </location>
</feature>
<reference evidence="3" key="1">
    <citation type="submission" date="2020-06" db="EMBL/GenBank/DDBJ databases">
        <title>Whole Genome Sequence of Bradyrhizobium sp. Strain 1S1.</title>
        <authorList>
            <person name="Bromfield E.S.P."/>
            <person name="Cloutier S."/>
        </authorList>
    </citation>
    <scope>NUCLEOTIDE SEQUENCE [LARGE SCALE GENOMIC DNA]</scope>
    <source>
        <strain evidence="3">1S1</strain>
    </source>
</reference>
<gene>
    <name evidence="3" type="ORF">HAP48_036535</name>
</gene>
<dbReference type="InterPro" id="IPR051083">
    <property type="entry name" value="GrpII_Intron_Splice-Mob/Def"/>
</dbReference>
<dbReference type="InterPro" id="IPR000477">
    <property type="entry name" value="RT_dom"/>
</dbReference>
<name>A0A973W658_9BRAD</name>
<sequence length="317" mass="37018">MYETDFLPCSYGFRSGRSAHDALHALRTGFMEQGLRWVVDVDISKYFDTIDHAHLRRFLDQRVTDGVVRRMIDKWLKAGVLEKGILRRTTVGTPQGGVISPLLANIYLHYVLDEWFEQVARPRLKGRCQLVRYADDAVIAFEDHLSGKRLLNVLAKRLDRYGLQLHPTKTRFVDFRFKRPGGRHPATAGTTFNFPGFTHVWGLSRQGKNVVRQITAKDRYARALASVMEWCRQNLHCSFREQHAHLSRVIRGHCAYYGISGNGRRIRWYHHQVTRIWRKWLARRGRHSNLPWTRFRAMLARYPLPTAKIVHQYAAVS</sequence>
<evidence type="ECO:0000313" key="3">
    <source>
        <dbReference type="EMBL" id="NVI48292.1"/>
    </source>
</evidence>
<dbReference type="CDD" id="cd01651">
    <property type="entry name" value="RT_G2_intron"/>
    <property type="match status" value="1"/>
</dbReference>
<dbReference type="InterPro" id="IPR043502">
    <property type="entry name" value="DNA/RNA_pol_sf"/>
</dbReference>
<accession>A0A973W658</accession>